<evidence type="ECO:0000256" key="11">
    <source>
        <dbReference type="ARBA" id="ARBA00023136"/>
    </source>
</evidence>
<feature type="transmembrane region" description="Helical" evidence="16">
    <location>
        <begin position="182"/>
        <end position="202"/>
    </location>
</feature>
<dbReference type="GO" id="GO:0008360">
    <property type="term" value="P:regulation of cell shape"/>
    <property type="evidence" value="ECO:0007669"/>
    <property type="project" value="UniProtKB-KW"/>
</dbReference>
<comment type="caution">
    <text evidence="17">The sequence shown here is derived from an EMBL/GenBank/DDBJ whole genome shotgun (WGS) entry which is preliminary data.</text>
</comment>
<evidence type="ECO:0000256" key="9">
    <source>
        <dbReference type="ARBA" id="ARBA00022984"/>
    </source>
</evidence>
<feature type="transmembrane region" description="Helical" evidence="16">
    <location>
        <begin position="39"/>
        <end position="58"/>
    </location>
</feature>
<dbReference type="GO" id="GO:0032153">
    <property type="term" value="C:cell division site"/>
    <property type="evidence" value="ECO:0007669"/>
    <property type="project" value="UniProtKB-UniRule"/>
</dbReference>
<evidence type="ECO:0000256" key="7">
    <source>
        <dbReference type="ARBA" id="ARBA00022692"/>
    </source>
</evidence>
<accession>A0AA41W5G1</accession>
<dbReference type="InterPro" id="IPR001182">
    <property type="entry name" value="FtsW/RodA"/>
</dbReference>
<evidence type="ECO:0000256" key="15">
    <source>
        <dbReference type="ARBA" id="ARBA00049902"/>
    </source>
</evidence>
<dbReference type="HAMAP" id="MF_00913">
    <property type="entry name" value="PGT_FtsW_proteobact"/>
    <property type="match status" value="1"/>
</dbReference>
<keyword evidence="9 16" id="KW-0573">Peptidoglycan synthesis</keyword>
<feature type="transmembrane region" description="Helical" evidence="16">
    <location>
        <begin position="102"/>
        <end position="123"/>
    </location>
</feature>
<comment type="pathway">
    <text evidence="2 16">Cell wall biogenesis; peptidoglycan biosynthesis.</text>
</comment>
<dbReference type="InterPro" id="IPR018365">
    <property type="entry name" value="Cell_cycle_FtsW-rel_CS"/>
</dbReference>
<keyword evidence="8 16" id="KW-0133">Cell shape</keyword>
<dbReference type="PROSITE" id="PS00428">
    <property type="entry name" value="FTSW_RODA_SPOVE"/>
    <property type="match status" value="1"/>
</dbReference>
<comment type="catalytic activity">
    <reaction evidence="15 16">
        <text>[GlcNAc-(1-&gt;4)-Mur2Ac(oyl-L-Ala-gamma-D-Glu-L-Lys-D-Ala-D-Ala)](n)-di-trans,octa-cis-undecaprenyl diphosphate + beta-D-GlcNAc-(1-&gt;4)-Mur2Ac(oyl-L-Ala-gamma-D-Glu-L-Lys-D-Ala-D-Ala)-di-trans,octa-cis-undecaprenyl diphosphate = [GlcNAc-(1-&gt;4)-Mur2Ac(oyl-L-Ala-gamma-D-Glu-L-Lys-D-Ala-D-Ala)](n+1)-di-trans,octa-cis-undecaprenyl diphosphate + di-trans,octa-cis-undecaprenyl diphosphate + H(+)</text>
        <dbReference type="Rhea" id="RHEA:23708"/>
        <dbReference type="Rhea" id="RHEA-COMP:9602"/>
        <dbReference type="Rhea" id="RHEA-COMP:9603"/>
        <dbReference type="ChEBI" id="CHEBI:15378"/>
        <dbReference type="ChEBI" id="CHEBI:58405"/>
        <dbReference type="ChEBI" id="CHEBI:60033"/>
        <dbReference type="ChEBI" id="CHEBI:78435"/>
        <dbReference type="EC" id="2.4.99.28"/>
    </reaction>
</comment>
<evidence type="ECO:0000256" key="1">
    <source>
        <dbReference type="ARBA" id="ARBA00004651"/>
    </source>
</evidence>
<dbReference type="GO" id="GO:0043093">
    <property type="term" value="P:FtsZ-dependent cytokinesis"/>
    <property type="evidence" value="ECO:0007669"/>
    <property type="project" value="UniProtKB-UniRule"/>
</dbReference>
<feature type="transmembrane region" description="Helical" evidence="16">
    <location>
        <begin position="265"/>
        <end position="285"/>
    </location>
</feature>
<evidence type="ECO:0000256" key="16">
    <source>
        <dbReference type="HAMAP-Rule" id="MF_00913"/>
    </source>
</evidence>
<protein>
    <recommendedName>
        <fullName evidence="16">Probable peptidoglycan glycosyltransferase FtsW</fullName>
        <shortName evidence="16">PGT</shortName>
        <ecNumber evidence="16">2.4.99.28</ecNumber>
    </recommendedName>
    <alternativeName>
        <fullName evidence="16">Cell division protein FtsW</fullName>
    </alternativeName>
    <alternativeName>
        <fullName evidence="16">Cell wall polymerase</fullName>
    </alternativeName>
    <alternativeName>
        <fullName evidence="16">Peptidoglycan polymerase</fullName>
        <shortName evidence="16">PG polymerase</shortName>
    </alternativeName>
</protein>
<evidence type="ECO:0000256" key="12">
    <source>
        <dbReference type="ARBA" id="ARBA00023306"/>
    </source>
</evidence>
<evidence type="ECO:0000256" key="5">
    <source>
        <dbReference type="ARBA" id="ARBA00022676"/>
    </source>
</evidence>
<sequence>MYDGLLVTCVFALFGLGLIMVMSASASEAERMFGNPYHYAIRHAIFMGLALCISGAVLQIPIKHWHDKDGFLLVVAIVLLIAVLIVGKKVNGSTRWLALGPINIQVAEVAKLFFFSFLAGYLVRRHDEVRENIKGFIKPLFVFFVIACLLIAQPDLGTVVVMLVTTMGMLFLAGARLWQFAALLIAGATAVAVLIILSPYRLRRVTSFWDPWQDPFGSGYQLTQSLMAFGRGSWTGEGLGNSIQKLAYLPEAHTDFVIAVLAEELGFVGVTAVVVLLAVVVFRALWIGRQALQDERYFEGFFASGIGIWLCFQGVVNMGASAGLLPTKGLTLPLVSYGGSSMIILSMAIAVVIRIDHEGRMARTQAVGGRRK</sequence>
<keyword evidence="10 16" id="KW-1133">Transmembrane helix</keyword>
<dbReference type="InterPro" id="IPR013437">
    <property type="entry name" value="FtsW"/>
</dbReference>
<keyword evidence="12 16" id="KW-0131">Cell cycle</keyword>
<dbReference type="PANTHER" id="PTHR30474">
    <property type="entry name" value="CELL CYCLE PROTEIN"/>
    <property type="match status" value="1"/>
</dbReference>
<evidence type="ECO:0000256" key="10">
    <source>
        <dbReference type="ARBA" id="ARBA00022989"/>
    </source>
</evidence>
<dbReference type="GO" id="GO:0005886">
    <property type="term" value="C:plasma membrane"/>
    <property type="evidence" value="ECO:0007669"/>
    <property type="project" value="UniProtKB-SubCell"/>
</dbReference>
<dbReference type="EC" id="2.4.99.28" evidence="16"/>
<dbReference type="NCBIfam" id="NF008042">
    <property type="entry name" value="PRK10774.1"/>
    <property type="match status" value="1"/>
</dbReference>
<keyword evidence="4 16" id="KW-0132">Cell division</keyword>
<keyword evidence="6 16" id="KW-0808">Transferase</keyword>
<evidence type="ECO:0000313" key="17">
    <source>
        <dbReference type="EMBL" id="MCM2678778.1"/>
    </source>
</evidence>
<proteinExistence type="inferred from homology"/>
<dbReference type="GO" id="GO:0015648">
    <property type="term" value="F:lipid-linked peptidoglycan transporter activity"/>
    <property type="evidence" value="ECO:0007669"/>
    <property type="project" value="TreeGrafter"/>
</dbReference>
<evidence type="ECO:0000256" key="2">
    <source>
        <dbReference type="ARBA" id="ARBA00004752"/>
    </source>
</evidence>
<keyword evidence="11 16" id="KW-0472">Membrane</keyword>
<dbReference type="GO" id="GO:0008955">
    <property type="term" value="F:peptidoglycan glycosyltransferase activity"/>
    <property type="evidence" value="ECO:0007669"/>
    <property type="project" value="UniProtKB-UniRule"/>
</dbReference>
<keyword evidence="13 16" id="KW-0961">Cell wall biogenesis/degradation</keyword>
<keyword evidence="3 16" id="KW-1003">Cell membrane</keyword>
<name>A0AA41W5G1_9GAMM</name>
<dbReference type="PANTHER" id="PTHR30474:SF2">
    <property type="entry name" value="PEPTIDOGLYCAN GLYCOSYLTRANSFERASE FTSW-RELATED"/>
    <property type="match status" value="1"/>
</dbReference>
<feature type="transmembrane region" description="Helical" evidence="16">
    <location>
        <begin position="135"/>
        <end position="152"/>
    </location>
</feature>
<dbReference type="Pfam" id="PF01098">
    <property type="entry name" value="FTSW_RODA_SPOVE"/>
    <property type="match status" value="1"/>
</dbReference>
<organism evidence="17 18">
    <name type="scientific">Echinimonas agarilytica</name>
    <dbReference type="NCBI Taxonomy" id="1215918"/>
    <lineage>
        <taxon>Bacteria</taxon>
        <taxon>Pseudomonadati</taxon>
        <taxon>Pseudomonadota</taxon>
        <taxon>Gammaproteobacteria</taxon>
        <taxon>Alteromonadales</taxon>
        <taxon>Echinimonadaceae</taxon>
        <taxon>Echinimonas</taxon>
    </lineage>
</organism>
<evidence type="ECO:0000256" key="3">
    <source>
        <dbReference type="ARBA" id="ARBA00022475"/>
    </source>
</evidence>
<keyword evidence="7 16" id="KW-0812">Transmembrane</keyword>
<evidence type="ECO:0000256" key="14">
    <source>
        <dbReference type="ARBA" id="ARBA00038053"/>
    </source>
</evidence>
<dbReference type="GO" id="GO:0071555">
    <property type="term" value="P:cell wall organization"/>
    <property type="evidence" value="ECO:0007669"/>
    <property type="project" value="UniProtKB-KW"/>
</dbReference>
<comment type="subcellular location">
    <subcellularLocation>
        <location evidence="16">Cell inner membrane</location>
        <topology evidence="16">Multi-pass membrane protein</topology>
    </subcellularLocation>
    <subcellularLocation>
        <location evidence="1">Cell membrane</location>
        <topology evidence="1">Multi-pass membrane protein</topology>
    </subcellularLocation>
    <text evidence="16">Localizes to the division septum.</text>
</comment>
<dbReference type="AlphaFoldDB" id="A0AA41W5G1"/>
<feature type="transmembrane region" description="Helical" evidence="16">
    <location>
        <begin position="70"/>
        <end position="90"/>
    </location>
</feature>
<evidence type="ECO:0000313" key="18">
    <source>
        <dbReference type="Proteomes" id="UP001165393"/>
    </source>
</evidence>
<evidence type="ECO:0000256" key="4">
    <source>
        <dbReference type="ARBA" id="ARBA00022618"/>
    </source>
</evidence>
<keyword evidence="16" id="KW-0997">Cell inner membrane</keyword>
<dbReference type="Proteomes" id="UP001165393">
    <property type="component" value="Unassembled WGS sequence"/>
</dbReference>
<reference evidence="17 18" key="1">
    <citation type="journal article" date="2013" name="Antonie Van Leeuwenhoek">
        <title>Echinimonas agarilytica gen. nov., sp. nov., a new gammaproteobacterium isolated from the sea urchin Strongylocentrotus intermedius.</title>
        <authorList>
            <person name="Nedashkovskaya O.I."/>
            <person name="Stenkova A.M."/>
            <person name="Zhukova N.V."/>
            <person name="Van Trappen S."/>
            <person name="Lee J.S."/>
            <person name="Kim S.B."/>
        </authorList>
    </citation>
    <scope>NUCLEOTIDE SEQUENCE [LARGE SCALE GENOMIC DNA]</scope>
    <source>
        <strain evidence="17 18">KMM 6351</strain>
    </source>
</reference>
<feature type="transmembrane region" description="Helical" evidence="16">
    <location>
        <begin position="336"/>
        <end position="355"/>
    </location>
</feature>
<gene>
    <name evidence="16 17" type="primary">ftsW</name>
    <name evidence="17" type="ORF">NAF29_03700</name>
</gene>
<evidence type="ECO:0000256" key="6">
    <source>
        <dbReference type="ARBA" id="ARBA00022679"/>
    </source>
</evidence>
<keyword evidence="5 16" id="KW-0328">Glycosyltransferase</keyword>
<comment type="similarity">
    <text evidence="14 16">Belongs to the SEDS family. FtsW subfamily.</text>
</comment>
<keyword evidence="18" id="KW-1185">Reference proteome</keyword>
<dbReference type="NCBIfam" id="TIGR02614">
    <property type="entry name" value="ftsW"/>
    <property type="match status" value="1"/>
</dbReference>
<evidence type="ECO:0000256" key="13">
    <source>
        <dbReference type="ARBA" id="ARBA00023316"/>
    </source>
</evidence>
<dbReference type="GO" id="GO:0009252">
    <property type="term" value="P:peptidoglycan biosynthetic process"/>
    <property type="evidence" value="ECO:0007669"/>
    <property type="project" value="UniProtKB-UniRule"/>
</dbReference>
<feature type="transmembrane region" description="Helical" evidence="16">
    <location>
        <begin position="158"/>
        <end position="175"/>
    </location>
</feature>
<feature type="transmembrane region" description="Helical" evidence="16">
    <location>
        <begin position="297"/>
        <end position="316"/>
    </location>
</feature>
<comment type="function">
    <text evidence="16">Peptidoglycan polymerase that is essential for cell division.</text>
</comment>
<evidence type="ECO:0000256" key="8">
    <source>
        <dbReference type="ARBA" id="ARBA00022960"/>
    </source>
</evidence>
<dbReference type="EMBL" id="JAMQGP010000001">
    <property type="protein sequence ID" value="MCM2678778.1"/>
    <property type="molecule type" value="Genomic_DNA"/>
</dbReference>